<dbReference type="InterPro" id="IPR011330">
    <property type="entry name" value="Glyco_hydro/deAcase_b/a-brl"/>
</dbReference>
<dbReference type="Pfam" id="PF01522">
    <property type="entry name" value="Polysacc_deac_1"/>
    <property type="match status" value="1"/>
</dbReference>
<evidence type="ECO:0000259" key="1">
    <source>
        <dbReference type="Pfam" id="PF01522"/>
    </source>
</evidence>
<comment type="caution">
    <text evidence="2">The sequence shown here is derived from an EMBL/GenBank/DDBJ whole genome shotgun (WGS) entry which is preliminary data.</text>
</comment>
<dbReference type="Proteomes" id="UP001065593">
    <property type="component" value="Unassembled WGS sequence"/>
</dbReference>
<accession>A0ABQ5NN97</accession>
<dbReference type="InterPro" id="IPR002509">
    <property type="entry name" value="NODB_dom"/>
</dbReference>
<dbReference type="CDD" id="cd10929">
    <property type="entry name" value="CE4_u5"/>
    <property type="match status" value="1"/>
</dbReference>
<proteinExistence type="predicted"/>
<organism evidence="2 3">
    <name type="scientific">Lysinibacillus piscis</name>
    <dbReference type="NCBI Taxonomy" id="2518931"/>
    <lineage>
        <taxon>Bacteria</taxon>
        <taxon>Bacillati</taxon>
        <taxon>Bacillota</taxon>
        <taxon>Bacilli</taxon>
        <taxon>Bacillales</taxon>
        <taxon>Bacillaceae</taxon>
        <taxon>Lysinibacillus</taxon>
    </lineage>
</organism>
<dbReference type="Gene3D" id="3.20.20.370">
    <property type="entry name" value="Glycoside hydrolase/deacetylase"/>
    <property type="match status" value="1"/>
</dbReference>
<sequence>MVQAINNRHGGLVISLDFELNWGVHDTNSYGQYHQNIYGVRQALPRILALFEKYKIHATWATVGLLFAESKAEMAHYLRCIPVKYEKMQYAAYSQLVKVGENEQTDLLHFGQSLIKKIKQTPYQEIGSHTFSHFYCLENGQTESDFCADLHATKMITEGYVPPMKSLVFPRNQVNTQYFKACQEAGFVCYRGNERHSLYAPQPFTKKSRLLGVMKWLDSYVNLTGQHLLMLEEIQQEPFMNIRASAFLRPYCRPLHFFEGFKIKRIKESMETAAKTNTFYHLWWHPHNFGKHIERNLAMLEELLHHYQHLHKRYGFQSYTMYEVATLCQRLHQQQK</sequence>
<name>A0ABQ5NN97_9BACI</name>
<dbReference type="SUPFAM" id="SSF88713">
    <property type="entry name" value="Glycoside hydrolase/deacetylase"/>
    <property type="match status" value="1"/>
</dbReference>
<dbReference type="RefSeq" id="WP_264989644.1">
    <property type="nucleotide sequence ID" value="NZ_BRZA01000004.1"/>
</dbReference>
<protein>
    <recommendedName>
        <fullName evidence="1">NodB homology domain-containing protein</fullName>
    </recommendedName>
</protein>
<dbReference type="EMBL" id="BRZA01000004">
    <property type="protein sequence ID" value="GLC89774.1"/>
    <property type="molecule type" value="Genomic_DNA"/>
</dbReference>
<evidence type="ECO:0000313" key="3">
    <source>
        <dbReference type="Proteomes" id="UP001065593"/>
    </source>
</evidence>
<reference evidence="2" key="1">
    <citation type="submission" date="2022-08" db="EMBL/GenBank/DDBJ databases">
        <title>Draft genome sequence of Lysinibacillus sp. strain KH24.</title>
        <authorList>
            <person name="Kanbe H."/>
            <person name="Itoh H."/>
        </authorList>
    </citation>
    <scope>NUCLEOTIDE SEQUENCE</scope>
    <source>
        <strain evidence="2">KH24</strain>
    </source>
</reference>
<feature type="domain" description="NodB homology" evidence="1">
    <location>
        <begin position="39"/>
        <end position="187"/>
    </location>
</feature>
<evidence type="ECO:0000313" key="2">
    <source>
        <dbReference type="EMBL" id="GLC89774.1"/>
    </source>
</evidence>
<gene>
    <name evidence="2" type="ORF">LYSBPC_29010</name>
</gene>
<keyword evidence="3" id="KW-1185">Reference proteome</keyword>